<dbReference type="STRING" id="747682.MALL_0578"/>
<reference evidence="2 3" key="1">
    <citation type="submission" date="2010-03" db="EMBL/GenBank/DDBJ databases">
        <authorList>
            <person name="Glass J.I."/>
            <person name="Benders G.A."/>
            <person name="Durkin A.S."/>
            <person name="Farmerie W.G."/>
            <person name="Hlavinka K."/>
            <person name="Hostetler J."/>
            <person name="Jackson J."/>
            <person name="May M.A."/>
            <person name="Miller R.H."/>
            <person name="Paralanov V."/>
            <person name="Radune D."/>
            <person name="Szczypinski B."/>
            <person name="Brown D.R."/>
        </authorList>
    </citation>
    <scope>NUCLEOTIDE SEQUENCE [LARGE SCALE GENOMIC DNA]</scope>
    <source>
        <strain evidence="2 3">A21JP2</strain>
    </source>
</reference>
<comment type="caution">
    <text evidence="2">The sequence shown here is derived from an EMBL/GenBank/DDBJ whole genome shotgun (WGS) entry which is preliminary data.</text>
</comment>
<dbReference type="PROSITE" id="PS51192">
    <property type="entry name" value="HELICASE_ATP_BIND_1"/>
    <property type="match status" value="1"/>
</dbReference>
<keyword evidence="3" id="KW-1185">Reference proteome</keyword>
<dbReference type="GO" id="GO:0003677">
    <property type="term" value="F:DNA binding"/>
    <property type="evidence" value="ECO:0007669"/>
    <property type="project" value="InterPro"/>
</dbReference>
<dbReference type="Proteomes" id="UP000004757">
    <property type="component" value="Unassembled WGS sequence"/>
</dbReference>
<gene>
    <name evidence="2" type="ORF">MALL_0578</name>
</gene>
<dbReference type="eggNOG" id="COG1061">
    <property type="taxonomic scope" value="Bacteria"/>
</dbReference>
<dbReference type="Gene3D" id="3.40.50.300">
    <property type="entry name" value="P-loop containing nucleotide triphosphate hydrolases"/>
    <property type="match status" value="1"/>
</dbReference>
<organism evidence="2 3">
    <name type="scientific">Mycoplasmopsis alligatoris A21JP2</name>
    <dbReference type="NCBI Taxonomy" id="747682"/>
    <lineage>
        <taxon>Bacteria</taxon>
        <taxon>Bacillati</taxon>
        <taxon>Mycoplasmatota</taxon>
        <taxon>Mycoplasmoidales</taxon>
        <taxon>Metamycoplasmataceae</taxon>
        <taxon>Mycoplasmopsis</taxon>
    </lineage>
</organism>
<dbReference type="AlphaFoldDB" id="D4XVK1"/>
<evidence type="ECO:0000259" key="1">
    <source>
        <dbReference type="PROSITE" id="PS51192"/>
    </source>
</evidence>
<protein>
    <submittedName>
        <fullName evidence="2">Type III restriction enzyme, res subunit</fullName>
    </submittedName>
</protein>
<evidence type="ECO:0000313" key="2">
    <source>
        <dbReference type="EMBL" id="EFF41648.1"/>
    </source>
</evidence>
<dbReference type="EMBL" id="ADNC01000007">
    <property type="protein sequence ID" value="EFF41648.1"/>
    <property type="molecule type" value="Genomic_DNA"/>
</dbReference>
<dbReference type="OrthoDB" id="9813673at2"/>
<dbReference type="SUPFAM" id="SSF52540">
    <property type="entry name" value="P-loop containing nucleoside triphosphate hydrolases"/>
    <property type="match status" value="1"/>
</dbReference>
<dbReference type="InterPro" id="IPR006935">
    <property type="entry name" value="Helicase/UvrB_N"/>
</dbReference>
<proteinExistence type="predicted"/>
<sequence length="285" mass="32938">MEQTGTAGNTYHLFHTELAILNNKDNSGNIVTFDDKKIHKILEMSNFKRKIFDNSSATEWFICKLEDVLNAINSAKSNEFKIIEKKISGMPNPIILRKPQREAVEKILKCYHDKYDKFLLDAKMRFGKTISILNAVEKIAPKFTLILTHRPDVETQWKEEFDSCGLGFKNYIFLGKNSKENLEKIVNDNQDKKIVYFASMQDLRGSEIAKGAFNKNQYAFNIPWNLVLIDEAHEGVHSEKGTEVIKALVERNKELKKNDKKFKTKLFFIYLSGTPFNIINDFSPE</sequence>
<name>D4XVK1_9BACT</name>
<dbReference type="SMART" id="SM00487">
    <property type="entry name" value="DEXDc"/>
    <property type="match status" value="1"/>
</dbReference>
<dbReference type="InterPro" id="IPR014001">
    <property type="entry name" value="Helicase_ATP-bd"/>
</dbReference>
<dbReference type="GO" id="GO:0016787">
    <property type="term" value="F:hydrolase activity"/>
    <property type="evidence" value="ECO:0007669"/>
    <property type="project" value="InterPro"/>
</dbReference>
<dbReference type="GO" id="GO:0005524">
    <property type="term" value="F:ATP binding"/>
    <property type="evidence" value="ECO:0007669"/>
    <property type="project" value="InterPro"/>
</dbReference>
<evidence type="ECO:0000313" key="3">
    <source>
        <dbReference type="Proteomes" id="UP000004757"/>
    </source>
</evidence>
<feature type="domain" description="Helicase ATP-binding" evidence="1">
    <location>
        <begin position="109"/>
        <end position="285"/>
    </location>
</feature>
<accession>D4XVK1</accession>
<dbReference type="Pfam" id="PF04851">
    <property type="entry name" value="ResIII"/>
    <property type="match status" value="1"/>
</dbReference>
<dbReference type="RefSeq" id="WP_005683350.1">
    <property type="nucleotide sequence ID" value="NZ_ADNC01000007.1"/>
</dbReference>
<dbReference type="InterPro" id="IPR027417">
    <property type="entry name" value="P-loop_NTPase"/>
</dbReference>